<dbReference type="GO" id="GO:0000462">
    <property type="term" value="P:maturation of SSU-rRNA from tricistronic rRNA transcript (SSU-rRNA, 5.8S rRNA, LSU-rRNA)"/>
    <property type="evidence" value="ECO:0007669"/>
    <property type="project" value="TreeGrafter"/>
</dbReference>
<dbReference type="Proteomes" id="UP001140172">
    <property type="component" value="Unassembled WGS sequence"/>
</dbReference>
<dbReference type="Gene3D" id="1.25.10.10">
    <property type="entry name" value="Leucine-rich Repeat Variant"/>
    <property type="match status" value="3"/>
</dbReference>
<keyword evidence="5 10" id="KW-0698">rRNA processing</keyword>
<evidence type="ECO:0000256" key="11">
    <source>
        <dbReference type="SAM" id="MobiDB-lite"/>
    </source>
</evidence>
<dbReference type="InterPro" id="IPR011989">
    <property type="entry name" value="ARM-like"/>
</dbReference>
<evidence type="ECO:0000313" key="13">
    <source>
        <dbReference type="EMBL" id="KAJ2781610.1"/>
    </source>
</evidence>
<comment type="subunit">
    <text evidence="10">Component of the ribosomal small subunit (SSU) processome.</text>
</comment>
<dbReference type="InterPro" id="IPR056473">
    <property type="entry name" value="HEAT_Utp10/HEAT1"/>
</dbReference>
<evidence type="ECO:0000256" key="6">
    <source>
        <dbReference type="ARBA" id="ARBA00022737"/>
    </source>
</evidence>
<dbReference type="EMBL" id="JANBUM010000204">
    <property type="protein sequence ID" value="KAJ2781610.1"/>
    <property type="molecule type" value="Genomic_DNA"/>
</dbReference>
<organism evidence="13 14">
    <name type="scientific">Coemansia interrupta</name>
    <dbReference type="NCBI Taxonomy" id="1126814"/>
    <lineage>
        <taxon>Eukaryota</taxon>
        <taxon>Fungi</taxon>
        <taxon>Fungi incertae sedis</taxon>
        <taxon>Zoopagomycota</taxon>
        <taxon>Kickxellomycotina</taxon>
        <taxon>Kickxellomycetes</taxon>
        <taxon>Kickxellales</taxon>
        <taxon>Kickxellaceae</taxon>
        <taxon>Coemansia</taxon>
    </lineage>
</organism>
<dbReference type="InterPro" id="IPR016024">
    <property type="entry name" value="ARM-type_fold"/>
</dbReference>
<name>A0A9W8LJJ4_9FUNG</name>
<dbReference type="Pfam" id="PF02985">
    <property type="entry name" value="HEAT"/>
    <property type="match status" value="1"/>
</dbReference>
<evidence type="ECO:0000256" key="1">
    <source>
        <dbReference type="ARBA" id="ARBA00004604"/>
    </source>
</evidence>
<evidence type="ECO:0000256" key="5">
    <source>
        <dbReference type="ARBA" id="ARBA00022552"/>
    </source>
</evidence>
<evidence type="ECO:0000256" key="4">
    <source>
        <dbReference type="ARBA" id="ARBA00022517"/>
    </source>
</evidence>
<evidence type="ECO:0000256" key="8">
    <source>
        <dbReference type="ARBA" id="ARBA00023274"/>
    </source>
</evidence>
<dbReference type="InterPro" id="IPR000357">
    <property type="entry name" value="HEAT"/>
</dbReference>
<feature type="domain" description="BP28 C-terminal" evidence="12">
    <location>
        <begin position="1826"/>
        <end position="1977"/>
    </location>
</feature>
<evidence type="ECO:0000313" key="14">
    <source>
        <dbReference type="Proteomes" id="UP001140172"/>
    </source>
</evidence>
<keyword evidence="4 10" id="KW-0690">Ribosome biogenesis</keyword>
<dbReference type="InterPro" id="IPR022125">
    <property type="entry name" value="U3snoRNP10_N"/>
</dbReference>
<accession>A0A9W8LJJ4</accession>
<dbReference type="Pfam" id="PF12397">
    <property type="entry name" value="U3snoRNP10"/>
    <property type="match status" value="1"/>
</dbReference>
<keyword evidence="14" id="KW-1185">Reference proteome</keyword>
<dbReference type="Pfam" id="PF23243">
    <property type="entry name" value="HEAT_HEATR1"/>
    <property type="match status" value="1"/>
</dbReference>
<protein>
    <recommendedName>
        <fullName evidence="3 10">U3 small nucleolar RNA-associated protein 10</fullName>
    </recommendedName>
</protein>
<dbReference type="GO" id="GO:0034455">
    <property type="term" value="C:t-UTP complex"/>
    <property type="evidence" value="ECO:0007669"/>
    <property type="project" value="TreeGrafter"/>
</dbReference>
<dbReference type="PANTHER" id="PTHR13457:SF1">
    <property type="entry name" value="HEAT REPEAT-CONTAINING PROTEIN 1"/>
    <property type="match status" value="1"/>
</dbReference>
<evidence type="ECO:0000256" key="7">
    <source>
        <dbReference type="ARBA" id="ARBA00023242"/>
    </source>
</evidence>
<dbReference type="GO" id="GO:0030686">
    <property type="term" value="C:90S preribosome"/>
    <property type="evidence" value="ECO:0007669"/>
    <property type="project" value="TreeGrafter"/>
</dbReference>
<dbReference type="InterPro" id="IPR021133">
    <property type="entry name" value="HEAT_type_2"/>
</dbReference>
<keyword evidence="6" id="KW-0677">Repeat</keyword>
<dbReference type="PANTHER" id="PTHR13457">
    <property type="entry name" value="BAP28"/>
    <property type="match status" value="1"/>
</dbReference>
<dbReference type="GO" id="GO:0030515">
    <property type="term" value="F:snoRNA binding"/>
    <property type="evidence" value="ECO:0007669"/>
    <property type="project" value="TreeGrafter"/>
</dbReference>
<comment type="caution">
    <text evidence="13">The sequence shown here is derived from an EMBL/GenBank/DDBJ whole genome shotgun (WGS) entry which is preliminary data.</text>
</comment>
<comment type="subcellular location">
    <subcellularLocation>
        <location evidence="1 10">Nucleus</location>
        <location evidence="1 10">Nucleolus</location>
    </subcellularLocation>
</comment>
<gene>
    <name evidence="13" type="primary">UTP10</name>
    <name evidence="13" type="ORF">GGI15_003174</name>
</gene>
<proteinExistence type="inferred from homology"/>
<evidence type="ECO:0000256" key="2">
    <source>
        <dbReference type="ARBA" id="ARBA00010559"/>
    </source>
</evidence>
<dbReference type="Pfam" id="PF08146">
    <property type="entry name" value="BP28CT"/>
    <property type="match status" value="1"/>
</dbReference>
<dbReference type="PROSITE" id="PS50077">
    <property type="entry name" value="HEAT_REPEAT"/>
    <property type="match status" value="2"/>
</dbReference>
<evidence type="ECO:0000259" key="12">
    <source>
        <dbReference type="SMART" id="SM01036"/>
    </source>
</evidence>
<comment type="similarity">
    <text evidence="2 10">Belongs to the HEATR1/UTP10 family.</text>
</comment>
<dbReference type="InterPro" id="IPR040191">
    <property type="entry name" value="UTP10"/>
</dbReference>
<feature type="region of interest" description="Disordered" evidence="11">
    <location>
        <begin position="1141"/>
        <end position="1163"/>
    </location>
</feature>
<sequence>MASSLAGQLYRMTTVDRAIGSERTQRMRASFLFDSKQAADMDMQTIFDIGRDGLNELRKVNRRFDTFQRTLFSEALKDVDRAVQTKEENERLDAEIRSFLFLVGPHFLTRPAGKALEWLVRRFRIEEFNAKDILAAIMPYHETKAFLTMLMIIRFSTEDMKEFGFLVAQRKARRLLDRATLLAQCVIDRSVMAFICQGVFRASQMGLDYAGQHSFYAALMSQYIGQLGEVSDATIQFVMPLVLDGLSLDSKDAQAAAYMVLGSLCTRVTLTPQALEQTLCAVAQRPADVGTMTMCLAQVVQTQAGGMQPGQLLPQALLGRLAALPGFARALGELAAAYDIGQLEQPLVASLVHYAFAGDMQSMELLCALVPVVPLASAGYVCEAVVRAYVGCGGAEGAAAQAIDLVQLRFGQQLEDAVGAVAGRTSEPAEHRLLYDLKSRAAAGSGARSRVVPVAGTRTTLFLSLNHADAGVRLVGARALSDLASSGNAPEGFAVDAAEVGELALDRLRHEDRADVLAVVLAMPLAQLVKAGDLVPALAEIIAKGGAGAVEAAVGHVLAVESDGDVAADRAVADALFPYLLASEGTLHVTQAIATRIADSAVARGSGWLSCLRALGGAAVDGQFNARIVDLLASRLAEDSADSTGNVCWSAQLAEGVPLALAVGARLVDVLAQNGSQARAVDVAGAVVAAAGRVLAEQSDAVRRLGAADVALVQATAGAAWDALVAKPAPAAVAVGALSAVVERLPALGSLQPGQWLIEAGDESAYRSLVRAAYAALVSCASGLAAFDGVLIGRLLRTCVGAEWAEFLAAAWTDATQAATVRARSLLTFAALSQHGDGASEDYQVLLPMLLVALADEDAAVRAAAVGCLQTLASQYARLAKDKSSRSEQRIHRYDALFGAQAARLQYLPLPTVARLVAALAKRADELSADAWAVRSVVGRVLARGGSDANVRLNTAQRQAAGAFLVSHAAAADGLAPRLQVALLAVLSAAKPAGALEQLFPLVAAHVRQLEQREQHVEDPVLRALFAACYAPHSAEDVRAHEGGACWLALLAYAAGGDTWAAAYAQQLAFERLAAEGFVQALGQDARVDLTSCLLRVADAGNAYSLAGGTTLRDLFAALPLDAETASDEIAAIAGRLGAQEKGEAPAGKRARRAQPEASAPSPLAEVSTLLELVGGSEALSTSASLLPGLFALLYALVAEAPRDAGVPVEYVKQLVLGLLLRVIEHATQAGVVLGEAAVRVDVVVQAIRTSPSPQTHNQALALLAAVAAQQPQAVLHHVMAIFTFMGANVLRQDDEYSFHVIRHTLERVLPPLVNACDPSRAEQVAQAGPVLRVFVDALSHIPRHRRMALFSTLVRTMGARTYAAAVVSLLLEKHVARVLKASAAGDAEDRDVVGFALSLVHGLPPAEQVYAAVELAHELVRLPAEPAPKGDSSAAGEAAMPEVYVDVRRMASRDLRTYRLVALDFAHQLLTSRQFLAAFAGSAAGESPEWAPAMLADAAARLLELTATLTRQQQQLLADGKLPSASVAETAWRKTQQLAYSVLDDVNALMDRATFVATVLQLLAQPDLKVRRKVLALANARLQSLDPHDADAVDELLAVVEPISSLVDGSTGGAGEEDSEMDACRQAALLCVATAAKRFAAQRPELFEPVAAHVIAPSSLQAASGAVASAALVALAVLCGELGTLLTRSLPQYLPPVLKHLHLVVSRLPDDATAEDAALLVAALTAVQAVVENMSAFLAPSLPPLFAVVLSPYVREISSDQVGADLAKQVGERTELVVAALARCIPPRHLLPAQFAYFQRDVSSDAASASLLADFVGRTAAALPRAQLEQHYKPLFKFFLQVFDTCGRQPAVEDAALSAFMRFVVRLNENLFRPLFLSFVEWATAEQADGLVGETRLRVFYRTLNVLFDRLKSIVAPYYSSVMDSTVAQLESFGVAMDSIELQEETDRREVPVPGDLWCAVVQSLYHSALYDSSSSSQGVWSEQNFRKIHRHLVNQLANTKTPADSESSAYDLYVARVRDFLAPAISQLAVAMGNDAMWKSLNHEVLMKSRSEDPRVRVGAMVVVQAFYERLGEEFLILLPETIPYLAELLEDDDERVERVTQETIKVIESHLGESLQSYLK</sequence>
<keyword evidence="8 10" id="KW-0687">Ribonucleoprotein</keyword>
<dbReference type="InterPro" id="IPR012954">
    <property type="entry name" value="BP28_C_dom"/>
</dbReference>
<dbReference type="OrthoDB" id="31183at2759"/>
<dbReference type="SUPFAM" id="SSF48371">
    <property type="entry name" value="ARM repeat"/>
    <property type="match status" value="2"/>
</dbReference>
<dbReference type="GO" id="GO:0032040">
    <property type="term" value="C:small-subunit processome"/>
    <property type="evidence" value="ECO:0007669"/>
    <property type="project" value="TreeGrafter"/>
</dbReference>
<dbReference type="SMART" id="SM01036">
    <property type="entry name" value="BP28CT"/>
    <property type="match status" value="1"/>
</dbReference>
<feature type="repeat" description="HEAT" evidence="9">
    <location>
        <begin position="846"/>
        <end position="884"/>
    </location>
</feature>
<comment type="function">
    <text evidence="10">Involved in nucleolar processing of pre-18S ribosomal RNA.</text>
</comment>
<reference evidence="13" key="1">
    <citation type="submission" date="2022-07" db="EMBL/GenBank/DDBJ databases">
        <title>Phylogenomic reconstructions and comparative analyses of Kickxellomycotina fungi.</title>
        <authorList>
            <person name="Reynolds N.K."/>
            <person name="Stajich J.E."/>
            <person name="Barry K."/>
            <person name="Grigoriev I.V."/>
            <person name="Crous P."/>
            <person name="Smith M.E."/>
        </authorList>
    </citation>
    <scope>NUCLEOTIDE SEQUENCE</scope>
    <source>
        <strain evidence="13">BCRC 34489</strain>
    </source>
</reference>
<dbReference type="GO" id="GO:0045943">
    <property type="term" value="P:positive regulation of transcription by RNA polymerase I"/>
    <property type="evidence" value="ECO:0007669"/>
    <property type="project" value="TreeGrafter"/>
</dbReference>
<evidence type="ECO:0000256" key="9">
    <source>
        <dbReference type="PROSITE-ProRule" id="PRU00103"/>
    </source>
</evidence>
<evidence type="ECO:0000256" key="3">
    <source>
        <dbReference type="ARBA" id="ARBA00015399"/>
    </source>
</evidence>
<evidence type="ECO:0000256" key="10">
    <source>
        <dbReference type="RuleBase" id="RU367065"/>
    </source>
</evidence>
<feature type="repeat" description="HEAT" evidence="9">
    <location>
        <begin position="2084"/>
        <end position="2122"/>
    </location>
</feature>
<keyword evidence="7 10" id="KW-0539">Nucleus</keyword>